<evidence type="ECO:0000256" key="1">
    <source>
        <dbReference type="ARBA" id="ARBA00023015"/>
    </source>
</evidence>
<dbReference type="InterPro" id="IPR039422">
    <property type="entry name" value="MarR/SlyA-like"/>
</dbReference>
<dbReference type="Gene3D" id="1.10.10.10">
    <property type="entry name" value="Winged helix-like DNA-binding domain superfamily/Winged helix DNA-binding domain"/>
    <property type="match status" value="1"/>
</dbReference>
<sequence>MSAPTVAPPGIGHLLARVGQATSTALSARLAPLGIRPKHASLLAALSAGPAGSQSDLGLAIGVAPSAVVGILDDLEAVGAVARVADPTSRRRFVVEITASGRALLAHAQQIEDDVDFEMLGSLTAPQVAALHDALELVARAHGMIADHPAVDPGAS</sequence>
<dbReference type="InterPro" id="IPR036388">
    <property type="entry name" value="WH-like_DNA-bd_sf"/>
</dbReference>
<keyword evidence="6" id="KW-1185">Reference proteome</keyword>
<dbReference type="SMART" id="SM00347">
    <property type="entry name" value="HTH_MARR"/>
    <property type="match status" value="1"/>
</dbReference>
<dbReference type="AlphaFoldDB" id="A0A7C9PNX9"/>
<evidence type="ECO:0000259" key="4">
    <source>
        <dbReference type="PROSITE" id="PS50995"/>
    </source>
</evidence>
<dbReference type="PANTHER" id="PTHR33164:SF43">
    <property type="entry name" value="HTH-TYPE TRANSCRIPTIONAL REPRESSOR YETL"/>
    <property type="match status" value="1"/>
</dbReference>
<dbReference type="InterPro" id="IPR000835">
    <property type="entry name" value="HTH_MarR-typ"/>
</dbReference>
<dbReference type="GO" id="GO:0003700">
    <property type="term" value="F:DNA-binding transcription factor activity"/>
    <property type="evidence" value="ECO:0007669"/>
    <property type="project" value="InterPro"/>
</dbReference>
<gene>
    <name evidence="5" type="ORF">G3T37_11320</name>
</gene>
<dbReference type="Pfam" id="PF12802">
    <property type="entry name" value="MarR_2"/>
    <property type="match status" value="1"/>
</dbReference>
<feature type="domain" description="HTH marR-type" evidence="4">
    <location>
        <begin position="8"/>
        <end position="140"/>
    </location>
</feature>
<dbReference type="PROSITE" id="PS01117">
    <property type="entry name" value="HTH_MARR_1"/>
    <property type="match status" value="1"/>
</dbReference>
<dbReference type="SUPFAM" id="SSF46785">
    <property type="entry name" value="Winged helix' DNA-binding domain"/>
    <property type="match status" value="1"/>
</dbReference>
<reference evidence="5 6" key="1">
    <citation type="journal article" date="2014" name="Int. J. Syst. Evol. Microbiol.">
        <title>Description of Galbitalea soli gen. nov., sp. nov., and Frondihabitans sucicola sp. nov.</title>
        <authorList>
            <person name="Kim S.J."/>
            <person name="Lim J.M."/>
            <person name="Ahn J.H."/>
            <person name="Weon H.Y."/>
            <person name="Hamada M."/>
            <person name="Suzuki K."/>
            <person name="Ahn T.Y."/>
            <person name="Kwon S.W."/>
        </authorList>
    </citation>
    <scope>NUCLEOTIDE SEQUENCE [LARGE SCALE GENOMIC DNA]</scope>
    <source>
        <strain evidence="5 6">NBRC 108727</strain>
    </source>
</reference>
<evidence type="ECO:0000313" key="5">
    <source>
        <dbReference type="EMBL" id="NEM91945.1"/>
    </source>
</evidence>
<dbReference type="Proteomes" id="UP000479756">
    <property type="component" value="Unassembled WGS sequence"/>
</dbReference>
<dbReference type="EMBL" id="JAAGWZ010000003">
    <property type="protein sequence ID" value="NEM91945.1"/>
    <property type="molecule type" value="Genomic_DNA"/>
</dbReference>
<evidence type="ECO:0000256" key="2">
    <source>
        <dbReference type="ARBA" id="ARBA00023125"/>
    </source>
</evidence>
<keyword evidence="1" id="KW-0805">Transcription regulation</keyword>
<dbReference type="InterPro" id="IPR036390">
    <property type="entry name" value="WH_DNA-bd_sf"/>
</dbReference>
<dbReference type="RefSeq" id="WP_163474004.1">
    <property type="nucleotide sequence ID" value="NZ_JAAGWZ010000003.1"/>
</dbReference>
<dbReference type="InterPro" id="IPR023187">
    <property type="entry name" value="Tscrpt_reg_MarR-type_CS"/>
</dbReference>
<evidence type="ECO:0000256" key="3">
    <source>
        <dbReference type="ARBA" id="ARBA00023163"/>
    </source>
</evidence>
<name>A0A7C9PNX9_9MICO</name>
<keyword evidence="3" id="KW-0804">Transcription</keyword>
<dbReference type="GO" id="GO:0003677">
    <property type="term" value="F:DNA binding"/>
    <property type="evidence" value="ECO:0007669"/>
    <property type="project" value="UniProtKB-KW"/>
</dbReference>
<dbReference type="PROSITE" id="PS50995">
    <property type="entry name" value="HTH_MARR_2"/>
    <property type="match status" value="1"/>
</dbReference>
<protein>
    <submittedName>
        <fullName evidence="5">Winged helix-turn-helix transcriptional regulator</fullName>
    </submittedName>
</protein>
<accession>A0A7C9PNX9</accession>
<organism evidence="5 6">
    <name type="scientific">Galbitalea soli</name>
    <dbReference type="NCBI Taxonomy" id="1268042"/>
    <lineage>
        <taxon>Bacteria</taxon>
        <taxon>Bacillati</taxon>
        <taxon>Actinomycetota</taxon>
        <taxon>Actinomycetes</taxon>
        <taxon>Micrococcales</taxon>
        <taxon>Microbacteriaceae</taxon>
        <taxon>Galbitalea</taxon>
    </lineage>
</organism>
<dbReference type="GO" id="GO:0006950">
    <property type="term" value="P:response to stress"/>
    <property type="evidence" value="ECO:0007669"/>
    <property type="project" value="TreeGrafter"/>
</dbReference>
<evidence type="ECO:0000313" key="6">
    <source>
        <dbReference type="Proteomes" id="UP000479756"/>
    </source>
</evidence>
<keyword evidence="2" id="KW-0238">DNA-binding</keyword>
<proteinExistence type="predicted"/>
<comment type="caution">
    <text evidence="5">The sequence shown here is derived from an EMBL/GenBank/DDBJ whole genome shotgun (WGS) entry which is preliminary data.</text>
</comment>
<dbReference type="PANTHER" id="PTHR33164">
    <property type="entry name" value="TRANSCRIPTIONAL REGULATOR, MARR FAMILY"/>
    <property type="match status" value="1"/>
</dbReference>